<keyword evidence="2" id="KW-1185">Reference proteome</keyword>
<dbReference type="Proteomes" id="UP000011131">
    <property type="component" value="Chromosome"/>
</dbReference>
<gene>
    <name evidence="1" type="ordered locus">MYSTI_06020</name>
</gene>
<name>L7UH02_MYXSD</name>
<sequence length="139" mass="14807">MSKGAAALRVARVLLHLPSRCNKLFQRAADAFGLIAFTPVLLCRVYGSCSPPGMRKIIFMLLAVPLLSACGSDNDEGEGCGVVEAPATHKGAKRQSCGGDPQLKITCCSYVSETCLYQVCELPTACGKWEENSFSCDAN</sequence>
<evidence type="ECO:0000313" key="2">
    <source>
        <dbReference type="Proteomes" id="UP000011131"/>
    </source>
</evidence>
<reference evidence="1 2" key="1">
    <citation type="journal article" date="2013" name="Genome Announc.">
        <title>Complete genome sequence of Myxococcus stipitatus strain DSM 14675, a fruiting myxobacterium.</title>
        <authorList>
            <person name="Huntley S."/>
            <person name="Kneip S."/>
            <person name="Treuner-Lange A."/>
            <person name="Sogaard-Andersen L."/>
        </authorList>
    </citation>
    <scope>NUCLEOTIDE SEQUENCE [LARGE SCALE GENOMIC DNA]</scope>
    <source>
        <strain evidence="2">DSM 14675 / JCM 12634 / Mx s8</strain>
    </source>
</reference>
<dbReference type="KEGG" id="msd:MYSTI_06020"/>
<dbReference type="AlphaFoldDB" id="L7UH02"/>
<proteinExistence type="predicted"/>
<dbReference type="EMBL" id="CP004025">
    <property type="protein sequence ID" value="AGC47293.1"/>
    <property type="molecule type" value="Genomic_DNA"/>
</dbReference>
<protein>
    <submittedName>
        <fullName evidence="1">Uncharacterized protein</fullName>
    </submittedName>
</protein>
<dbReference type="HOGENOM" id="CLU_1842970_0_0_7"/>
<accession>L7UH02</accession>
<dbReference type="PATRIC" id="fig|1278073.3.peg.6103"/>
<evidence type="ECO:0000313" key="1">
    <source>
        <dbReference type="EMBL" id="AGC47293.1"/>
    </source>
</evidence>
<organism evidence="1 2">
    <name type="scientific">Myxococcus stipitatus (strain DSM 14675 / JCM 12634 / Mx s8)</name>
    <dbReference type="NCBI Taxonomy" id="1278073"/>
    <lineage>
        <taxon>Bacteria</taxon>
        <taxon>Pseudomonadati</taxon>
        <taxon>Myxococcota</taxon>
        <taxon>Myxococcia</taxon>
        <taxon>Myxococcales</taxon>
        <taxon>Cystobacterineae</taxon>
        <taxon>Myxococcaceae</taxon>
        <taxon>Myxococcus</taxon>
    </lineage>
</organism>